<dbReference type="CDD" id="cd02139">
    <property type="entry name" value="nitroreductase"/>
    <property type="match status" value="1"/>
</dbReference>
<protein>
    <submittedName>
        <fullName evidence="4">Nitroreductase</fullName>
    </submittedName>
</protein>
<sequence length="170" mass="19082">MNVLDAIKGRRSIRKYSPKAVEEEKINKILEAGRLAPSARNNQPWKFILVDNKEIIEKLYHAAQGQKQVLEAPLALVVCTEGLNRTMMCGQPSNTVDASIALSYMMLEAHEQGLGTCWLGMFDTNMVRAILDIPDDVMVAAMTPLGYPAEEPEARSRKELPDIVCYNRYK</sequence>
<evidence type="ECO:0000256" key="2">
    <source>
        <dbReference type="ARBA" id="ARBA00023002"/>
    </source>
</evidence>
<proteinExistence type="inferred from homology"/>
<dbReference type="PANTHER" id="PTHR43673">
    <property type="entry name" value="NAD(P)H NITROREDUCTASE YDGI-RELATED"/>
    <property type="match status" value="1"/>
</dbReference>
<dbReference type="SUPFAM" id="SSF55469">
    <property type="entry name" value="FMN-dependent nitroreductase-like"/>
    <property type="match status" value="1"/>
</dbReference>
<dbReference type="Pfam" id="PF00881">
    <property type="entry name" value="Nitroreductase"/>
    <property type="match status" value="1"/>
</dbReference>
<dbReference type="InterPro" id="IPR000415">
    <property type="entry name" value="Nitroreductase-like"/>
</dbReference>
<evidence type="ECO:0000259" key="3">
    <source>
        <dbReference type="Pfam" id="PF00881"/>
    </source>
</evidence>
<gene>
    <name evidence="4" type="ORF">SAMN05444401_1602</name>
</gene>
<dbReference type="OrthoDB" id="9812105at2"/>
<dbReference type="STRING" id="1121298.SAMN05444401_1602"/>
<reference evidence="4 5" key="1">
    <citation type="submission" date="2016-11" db="EMBL/GenBank/DDBJ databases">
        <authorList>
            <person name="Jaros S."/>
            <person name="Januszkiewicz K."/>
            <person name="Wedrychowicz H."/>
        </authorList>
    </citation>
    <scope>NUCLEOTIDE SEQUENCE [LARGE SCALE GENOMIC DNA]</scope>
    <source>
        <strain evidence="4 5">DSM 21864</strain>
    </source>
</reference>
<comment type="similarity">
    <text evidence="1">Belongs to the nitroreductase family.</text>
</comment>
<keyword evidence="5" id="KW-1185">Reference proteome</keyword>
<keyword evidence="2" id="KW-0560">Oxidoreductase</keyword>
<dbReference type="GO" id="GO:0016491">
    <property type="term" value="F:oxidoreductase activity"/>
    <property type="evidence" value="ECO:0007669"/>
    <property type="project" value="UniProtKB-KW"/>
</dbReference>
<accession>A0A1M6EKB4</accession>
<evidence type="ECO:0000313" key="5">
    <source>
        <dbReference type="Proteomes" id="UP000184080"/>
    </source>
</evidence>
<evidence type="ECO:0000313" key="4">
    <source>
        <dbReference type="EMBL" id="SHI85927.1"/>
    </source>
</evidence>
<dbReference type="AlphaFoldDB" id="A0A1M6EKB4"/>
<dbReference type="Gene3D" id="3.40.109.10">
    <property type="entry name" value="NADH Oxidase"/>
    <property type="match status" value="1"/>
</dbReference>
<dbReference type="InterPro" id="IPR029479">
    <property type="entry name" value="Nitroreductase"/>
</dbReference>
<dbReference type="RefSeq" id="WP_073005339.1">
    <property type="nucleotide sequence ID" value="NZ_FQZO01000002.1"/>
</dbReference>
<feature type="domain" description="Nitroreductase" evidence="3">
    <location>
        <begin position="7"/>
        <end position="90"/>
    </location>
</feature>
<dbReference type="PANTHER" id="PTHR43673:SF10">
    <property type="entry name" value="NADH DEHYDROGENASE_NAD(P)H NITROREDUCTASE XCC3605-RELATED"/>
    <property type="match status" value="1"/>
</dbReference>
<dbReference type="Proteomes" id="UP000184080">
    <property type="component" value="Unassembled WGS sequence"/>
</dbReference>
<dbReference type="EMBL" id="FQZO01000002">
    <property type="protein sequence ID" value="SHI85927.1"/>
    <property type="molecule type" value="Genomic_DNA"/>
</dbReference>
<name>A0A1M6EKB4_9CLOT</name>
<organism evidence="4 5">
    <name type="scientific">Clostridium amylolyticum</name>
    <dbReference type="NCBI Taxonomy" id="1121298"/>
    <lineage>
        <taxon>Bacteria</taxon>
        <taxon>Bacillati</taxon>
        <taxon>Bacillota</taxon>
        <taxon>Clostridia</taxon>
        <taxon>Eubacteriales</taxon>
        <taxon>Clostridiaceae</taxon>
        <taxon>Clostridium</taxon>
    </lineage>
</organism>
<evidence type="ECO:0000256" key="1">
    <source>
        <dbReference type="ARBA" id="ARBA00007118"/>
    </source>
</evidence>